<protein>
    <submittedName>
        <fullName evidence="7">Thioredoxin reductase</fullName>
        <ecNumber evidence="7">1.8.1.9</ecNumber>
    </submittedName>
</protein>
<keyword evidence="3 7" id="KW-0560">Oxidoreductase</keyword>
<evidence type="ECO:0000256" key="2">
    <source>
        <dbReference type="ARBA" id="ARBA00022827"/>
    </source>
</evidence>
<accession>A0ABY0FK70</accession>
<evidence type="ECO:0000256" key="4">
    <source>
        <dbReference type="ARBA" id="ARBA00023157"/>
    </source>
</evidence>
<comment type="caution">
    <text evidence="7">The sequence shown here is derived from an EMBL/GenBank/DDBJ whole genome shotgun (WGS) entry which is preliminary data.</text>
</comment>
<dbReference type="PANTHER" id="PTHR48105">
    <property type="entry name" value="THIOREDOXIN REDUCTASE 1-RELATED-RELATED"/>
    <property type="match status" value="1"/>
</dbReference>
<evidence type="ECO:0000259" key="6">
    <source>
        <dbReference type="Pfam" id="PF07992"/>
    </source>
</evidence>
<name>A0ABY0FK70_9BACT</name>
<reference evidence="7 8" key="1">
    <citation type="journal article" date="2018" name="bioRxiv">
        <title>Evidence of independent acquisition and adaption of ultra-small bacteria to human hosts across the highly diverse yet reduced genomes of the phylum Saccharibacteria.</title>
        <authorList>
            <person name="McLean J.S."/>
            <person name="Bor B."/>
            <person name="To T.T."/>
            <person name="Liu Q."/>
            <person name="Kearns K.A."/>
            <person name="Solden L.M."/>
            <person name="Wrighton K.C."/>
            <person name="He X."/>
            <person name="Shi W."/>
        </authorList>
    </citation>
    <scope>NUCLEOTIDE SEQUENCE [LARGE SCALE GENOMIC DNA]</scope>
    <source>
        <strain evidence="7 8">TM7_KMM_G3_1_HOT_351</strain>
    </source>
</reference>
<dbReference type="InterPro" id="IPR008255">
    <property type="entry name" value="Pyr_nucl-diS_OxRdtase_2_AS"/>
</dbReference>
<evidence type="ECO:0000313" key="7">
    <source>
        <dbReference type="EMBL" id="RYC73708.1"/>
    </source>
</evidence>
<evidence type="ECO:0000256" key="5">
    <source>
        <dbReference type="ARBA" id="ARBA00023284"/>
    </source>
</evidence>
<dbReference type="Pfam" id="PF07992">
    <property type="entry name" value="Pyr_redox_2"/>
    <property type="match status" value="1"/>
</dbReference>
<proteinExistence type="predicted"/>
<keyword evidence="5" id="KW-0676">Redox-active center</keyword>
<dbReference type="SUPFAM" id="SSF51905">
    <property type="entry name" value="FAD/NAD(P)-binding domain"/>
    <property type="match status" value="1"/>
</dbReference>
<organism evidence="7 8">
    <name type="scientific">Candidatus Nanosyncoccus nanoralicus</name>
    <dbReference type="NCBI Taxonomy" id="2171996"/>
    <lineage>
        <taxon>Bacteria</taxon>
        <taxon>Candidatus Saccharimonadota</taxon>
        <taxon>Candidatus Nanosyncoccalia</taxon>
        <taxon>Candidatus Nanosyncoccales</taxon>
        <taxon>Candidatus Nanosyncoccaceae</taxon>
        <taxon>Candidatus Nanosyncoccus</taxon>
    </lineage>
</organism>
<evidence type="ECO:0000256" key="1">
    <source>
        <dbReference type="ARBA" id="ARBA00022630"/>
    </source>
</evidence>
<gene>
    <name evidence="7" type="primary">trxB</name>
    <name evidence="7" type="ORF">G3KMM_00279</name>
</gene>
<feature type="domain" description="FAD/NAD(P)-binding" evidence="6">
    <location>
        <begin position="3"/>
        <end position="303"/>
    </location>
</feature>
<dbReference type="EMBL" id="PRLL01000005">
    <property type="protein sequence ID" value="RYC73708.1"/>
    <property type="molecule type" value="Genomic_DNA"/>
</dbReference>
<dbReference type="Gene3D" id="3.50.50.60">
    <property type="entry name" value="FAD/NAD(P)-binding domain"/>
    <property type="match status" value="2"/>
</dbReference>
<evidence type="ECO:0000256" key="3">
    <source>
        <dbReference type="ARBA" id="ARBA00023002"/>
    </source>
</evidence>
<keyword evidence="4" id="KW-1015">Disulfide bond</keyword>
<keyword evidence="1" id="KW-0285">Flavoprotein</keyword>
<dbReference type="PRINTS" id="PR00368">
    <property type="entry name" value="FADPNR"/>
</dbReference>
<dbReference type="EC" id="1.8.1.9" evidence="7"/>
<dbReference type="InterPro" id="IPR023753">
    <property type="entry name" value="FAD/NAD-binding_dom"/>
</dbReference>
<reference evidence="7 8" key="2">
    <citation type="journal article" date="2020" name="Cell Rep.">
        <title>Acquisition and Adaptation of Ultra-small Parasitic Reduced Genome Bacteria to Mammalian Hosts.</title>
        <authorList>
            <person name="McLean J.S."/>
            <person name="Bor B."/>
            <person name="Kerns K.A."/>
            <person name="Liu Q."/>
            <person name="To T.T."/>
            <person name="Solden L."/>
            <person name="Hendrickson E.L."/>
            <person name="Wrighton K."/>
            <person name="Shi W."/>
            <person name="He X."/>
        </authorList>
    </citation>
    <scope>NUCLEOTIDE SEQUENCE [LARGE SCALE GENOMIC DNA]</scope>
    <source>
        <strain evidence="7 8">TM7_KMM_G3_1_HOT_351</strain>
    </source>
</reference>
<dbReference type="GO" id="GO:0004791">
    <property type="term" value="F:thioredoxin-disulfide reductase (NADPH) activity"/>
    <property type="evidence" value="ECO:0007669"/>
    <property type="project" value="UniProtKB-EC"/>
</dbReference>
<dbReference type="PRINTS" id="PR00469">
    <property type="entry name" value="PNDRDTASEII"/>
</dbReference>
<sequence>MIYDIAIIGAGTAGMTAALYALRANKTVLLLESTIYGGQIIQSPLVENYPGLPNVSGQDFASHLYQQLQALNQKITYQTVLDLDYADSLYSIHTKNQQYHAKTVILATGTTRRKLNLPEEDQLLGRGIAICATCDGPIYKNQTVAVVGGGNSAVLSALYLADLCQKVYLIHRSDLFRTEELLFDKLKLRKNVTILTNNEINSLKSSNHFLTAVDLKNDLPKDFQQDPSLPRTLKIQGLFVEIGRIFPSTDLLKNLGQNHNLVTDSSGFPITDDNCATSLPGFYVAGDCRSKATRQLVTATADGALSATSAINFLN</sequence>
<keyword evidence="2" id="KW-0274">FAD</keyword>
<dbReference type="RefSeq" id="WP_129604533.1">
    <property type="nucleotide sequence ID" value="NZ_PRLL01000005.1"/>
</dbReference>
<dbReference type="Proteomes" id="UP001191004">
    <property type="component" value="Unassembled WGS sequence"/>
</dbReference>
<dbReference type="InterPro" id="IPR036188">
    <property type="entry name" value="FAD/NAD-bd_sf"/>
</dbReference>
<evidence type="ECO:0000313" key="8">
    <source>
        <dbReference type="Proteomes" id="UP001191004"/>
    </source>
</evidence>
<dbReference type="InterPro" id="IPR050097">
    <property type="entry name" value="Ferredoxin-NADP_redctase_2"/>
</dbReference>
<dbReference type="PROSITE" id="PS00573">
    <property type="entry name" value="PYRIDINE_REDOX_2"/>
    <property type="match status" value="1"/>
</dbReference>
<keyword evidence="8" id="KW-1185">Reference proteome</keyword>